<dbReference type="GO" id="GO:0003676">
    <property type="term" value="F:nucleic acid binding"/>
    <property type="evidence" value="ECO:0007669"/>
    <property type="project" value="InterPro"/>
</dbReference>
<evidence type="ECO:0000313" key="3">
    <source>
        <dbReference type="EMBL" id="CAD7082543.1"/>
    </source>
</evidence>
<feature type="domain" description="U1-type" evidence="2">
    <location>
        <begin position="330"/>
        <end position="364"/>
    </location>
</feature>
<dbReference type="PANTHER" id="PTHR15491:SF18">
    <property type="entry name" value="CIZ1 ZINC FINGER PROTEIN, ISOFORM A"/>
    <property type="match status" value="1"/>
</dbReference>
<feature type="compositionally biased region" description="Basic and acidic residues" evidence="1">
    <location>
        <begin position="51"/>
        <end position="93"/>
    </location>
</feature>
<keyword evidence="4" id="KW-1185">Reference proteome</keyword>
<feature type="region of interest" description="Disordered" evidence="1">
    <location>
        <begin position="212"/>
        <end position="325"/>
    </location>
</feature>
<dbReference type="FunCoup" id="A0A7R8UKH3">
    <property type="interactions" value="472"/>
</dbReference>
<feature type="compositionally biased region" description="Basic and acidic residues" evidence="1">
    <location>
        <begin position="235"/>
        <end position="258"/>
    </location>
</feature>
<feature type="region of interest" description="Disordered" evidence="1">
    <location>
        <begin position="574"/>
        <end position="705"/>
    </location>
</feature>
<accession>A0A7R8UKH3</accession>
<dbReference type="EMBL" id="LR899010">
    <property type="protein sequence ID" value="CAD7082543.1"/>
    <property type="molecule type" value="Genomic_DNA"/>
</dbReference>
<feature type="compositionally biased region" description="Acidic residues" evidence="1">
    <location>
        <begin position="626"/>
        <end position="635"/>
    </location>
</feature>
<feature type="compositionally biased region" description="Low complexity" evidence="1">
    <location>
        <begin position="94"/>
        <end position="114"/>
    </location>
</feature>
<dbReference type="InterPro" id="IPR003604">
    <property type="entry name" value="Matrin/U1-like-C_Znf_C2H2"/>
</dbReference>
<protein>
    <recommendedName>
        <fullName evidence="2">U1-type domain-containing protein</fullName>
    </recommendedName>
</protein>
<dbReference type="InParanoid" id="A0A7R8UKH3"/>
<feature type="domain" description="U1-type" evidence="2">
    <location>
        <begin position="518"/>
        <end position="556"/>
    </location>
</feature>
<dbReference type="GO" id="GO:0008270">
    <property type="term" value="F:zinc ion binding"/>
    <property type="evidence" value="ECO:0007669"/>
    <property type="project" value="InterPro"/>
</dbReference>
<feature type="compositionally biased region" description="Basic and acidic residues" evidence="1">
    <location>
        <begin position="667"/>
        <end position="705"/>
    </location>
</feature>
<dbReference type="AlphaFoldDB" id="A0A7R8UKH3"/>
<feature type="compositionally biased region" description="Gly residues" evidence="1">
    <location>
        <begin position="1"/>
        <end position="27"/>
    </location>
</feature>
<feature type="compositionally biased region" description="Basic and acidic residues" evidence="1">
    <location>
        <begin position="603"/>
        <end position="625"/>
    </location>
</feature>
<feature type="compositionally biased region" description="Basic and acidic residues" evidence="1">
    <location>
        <begin position="574"/>
        <end position="595"/>
    </location>
</feature>
<dbReference type="SMART" id="SM00451">
    <property type="entry name" value="ZnF_U1"/>
    <property type="match status" value="3"/>
</dbReference>
<dbReference type="OMA" id="NYRPNGG"/>
<dbReference type="PANTHER" id="PTHR15491">
    <property type="match status" value="1"/>
</dbReference>
<evidence type="ECO:0000256" key="1">
    <source>
        <dbReference type="SAM" id="MobiDB-lite"/>
    </source>
</evidence>
<feature type="compositionally biased region" description="Acidic residues" evidence="1">
    <location>
        <begin position="288"/>
        <end position="299"/>
    </location>
</feature>
<feature type="compositionally biased region" description="Acidic residues" evidence="1">
    <location>
        <begin position="259"/>
        <end position="270"/>
    </location>
</feature>
<gene>
    <name evidence="3" type="ORF">HERILL_LOCUS5571</name>
</gene>
<dbReference type="OrthoDB" id="6354489at2759"/>
<proteinExistence type="predicted"/>
<sequence>MVRGGRGYTRGGGGRGGGNYRGSGGSSYRGSSGRSSFGNSYNSSRGSSSYHYDRNRDRAPSRHERHDDHKRSYRNSSRDRSPDRKRSRHEDSRLSSSYSSSYRRNDSSSRGSRQTPPPPSVRSSSAPHRRDESSSHRHSSGNDAMGPPKSLPPRSSRIVRRGGASSHRPSGRSGSLRIIRRGRESADLRIMRKKLLLANQRDRARRIKIARLTSSLRSKRRDTTTVRKVIRKARDKKDDEKKGEDDKDEDADKSKTEGGDDGDEEVDDKGEEGKVSKEPKEKGKGGEDGDVAEGDDAEEAADKDVDVEGKDDDDEKSKRDSKPRRPKKTFIKLTCVHCRAKCLTFKEYSSHLYSRNHKLAMRRLAIRQKTQLAQMRLNQRNAQRDIEESSKDETEDCKPQYCLLCRLNYRQPKAKHQLSEAHRNMKKFLMPYCSTCHIAFKSPMVYETHRCSLDHIKRKARNNESVNSESSDGEKEVDLNNFMTVDSIGEIDIGDGDIKEGEEGKEKINVGAEHVKKTEALYCDLCRYYIPLKEEEESVIKKHCATRSHLKAFVRYREDQSLRLEAERIQRKQKEAKEKKKEAAEKSSEVKKENGDENEEGGEDKIWEDVDKDLGDLLREVGPDGDHEDEDEEDGSVLNINIERFDRFKNSENQKKDVNGDANDTSVDAKEEDKTPDSTPTKTKDKAEKKTEATKVEEKAAVEAK</sequence>
<evidence type="ECO:0000259" key="2">
    <source>
        <dbReference type="SMART" id="SM00451"/>
    </source>
</evidence>
<reference evidence="3 4" key="1">
    <citation type="submission" date="2020-11" db="EMBL/GenBank/DDBJ databases">
        <authorList>
            <person name="Wallbank WR R."/>
            <person name="Pardo Diaz C."/>
            <person name="Kozak K."/>
            <person name="Martin S."/>
            <person name="Jiggins C."/>
            <person name="Moest M."/>
            <person name="Warren A I."/>
            <person name="Generalovic N T."/>
            <person name="Byers J.R.P. K."/>
            <person name="Montejo-Kovacevich G."/>
            <person name="Yen C E."/>
        </authorList>
    </citation>
    <scope>NUCLEOTIDE SEQUENCE [LARGE SCALE GENOMIC DNA]</scope>
</reference>
<feature type="compositionally biased region" description="Low complexity" evidence="1">
    <location>
        <begin position="28"/>
        <end position="50"/>
    </location>
</feature>
<name>A0A7R8UKH3_HERIL</name>
<feature type="compositionally biased region" description="Basic and acidic residues" evidence="1">
    <location>
        <begin position="271"/>
        <end position="287"/>
    </location>
</feature>
<feature type="domain" description="U1-type" evidence="2">
    <location>
        <begin position="425"/>
        <end position="462"/>
    </location>
</feature>
<dbReference type="InterPro" id="IPR026811">
    <property type="entry name" value="CIZ1"/>
</dbReference>
<dbReference type="Proteomes" id="UP000594454">
    <property type="component" value="Chromosome 2"/>
</dbReference>
<evidence type="ECO:0000313" key="4">
    <source>
        <dbReference type="Proteomes" id="UP000594454"/>
    </source>
</evidence>
<feature type="compositionally biased region" description="Basic and acidic residues" evidence="1">
    <location>
        <begin position="643"/>
        <end position="659"/>
    </location>
</feature>
<feature type="region of interest" description="Disordered" evidence="1">
    <location>
        <begin position="1"/>
        <end position="187"/>
    </location>
</feature>
<organism evidence="3 4">
    <name type="scientific">Hermetia illucens</name>
    <name type="common">Black soldier fly</name>
    <dbReference type="NCBI Taxonomy" id="343691"/>
    <lineage>
        <taxon>Eukaryota</taxon>
        <taxon>Metazoa</taxon>
        <taxon>Ecdysozoa</taxon>
        <taxon>Arthropoda</taxon>
        <taxon>Hexapoda</taxon>
        <taxon>Insecta</taxon>
        <taxon>Pterygota</taxon>
        <taxon>Neoptera</taxon>
        <taxon>Endopterygota</taxon>
        <taxon>Diptera</taxon>
        <taxon>Brachycera</taxon>
        <taxon>Stratiomyomorpha</taxon>
        <taxon>Stratiomyidae</taxon>
        <taxon>Hermetiinae</taxon>
        <taxon>Hermetia</taxon>
    </lineage>
</organism>